<dbReference type="SMART" id="SM00062">
    <property type="entry name" value="PBPb"/>
    <property type="match status" value="1"/>
</dbReference>
<protein>
    <submittedName>
        <fullName evidence="4">Amino acid ABC transporter substrate-binding protein</fullName>
    </submittedName>
</protein>
<evidence type="ECO:0000259" key="3">
    <source>
        <dbReference type="SMART" id="SM00062"/>
    </source>
</evidence>
<dbReference type="OrthoDB" id="8613538at2"/>
<sequence>MKTARLYLIFALALLTFAAGCAKSSTTGAGESSPSGSAAAAASPSAKGAPKVIKASLNTVPVPLFSYLDENNKPAGFIIDYLKELEKKLPEYKFEYEPADNEGQLIGTDSGKYAFAANFWFKNPEREKKYLYPKQEFGYSITALAVKPDRNDIKTLDDLVGKKLVPMTPVSGFRYILKDYNLNHPGREVKIEDVDKTTPADDLKLVESGKYDAHLLNVVHFEDVVKKLNLNLKVGGVVSKEPVYLLFNKNQTELAQKFDTVTQELIKDGTLPKLSEKWFKVDVYKSLEYVQQGYKFRKDG</sequence>
<dbReference type="InterPro" id="IPR001638">
    <property type="entry name" value="Solute-binding_3/MltF_N"/>
</dbReference>
<dbReference type="Proteomes" id="UP000250369">
    <property type="component" value="Unassembled WGS sequence"/>
</dbReference>
<reference evidence="4 5" key="1">
    <citation type="journal article" date="2009" name="Int. J. Syst. Evol. Microbiol.">
        <title>Paenibacillus contaminans sp. nov., isolated from a contaminated laboratory plate.</title>
        <authorList>
            <person name="Chou J.H."/>
            <person name="Lee J.H."/>
            <person name="Lin M.C."/>
            <person name="Chang P.S."/>
            <person name="Arun A.B."/>
            <person name="Young C.C."/>
            <person name="Chen W.M."/>
        </authorList>
    </citation>
    <scope>NUCLEOTIDE SEQUENCE [LARGE SCALE GENOMIC DNA]</scope>
    <source>
        <strain evidence="4 5">CKOBP-6</strain>
    </source>
</reference>
<evidence type="ECO:0000256" key="1">
    <source>
        <dbReference type="ARBA" id="ARBA00022729"/>
    </source>
</evidence>
<feature type="signal peptide" evidence="2">
    <location>
        <begin position="1"/>
        <end position="18"/>
    </location>
</feature>
<evidence type="ECO:0000256" key="2">
    <source>
        <dbReference type="SAM" id="SignalP"/>
    </source>
</evidence>
<dbReference type="PANTHER" id="PTHR35936:SF18">
    <property type="entry name" value="L-CYSTINE-BINDING PROTEIN TCYJ"/>
    <property type="match status" value="1"/>
</dbReference>
<organism evidence="4 5">
    <name type="scientific">Paenibacillus contaminans</name>
    <dbReference type="NCBI Taxonomy" id="450362"/>
    <lineage>
        <taxon>Bacteria</taxon>
        <taxon>Bacillati</taxon>
        <taxon>Bacillota</taxon>
        <taxon>Bacilli</taxon>
        <taxon>Bacillales</taxon>
        <taxon>Paenibacillaceae</taxon>
        <taxon>Paenibacillus</taxon>
    </lineage>
</organism>
<comment type="caution">
    <text evidence="4">The sequence shown here is derived from an EMBL/GenBank/DDBJ whole genome shotgun (WGS) entry which is preliminary data.</text>
</comment>
<feature type="domain" description="Solute-binding protein family 3/N-terminal" evidence="3">
    <location>
        <begin position="59"/>
        <end position="282"/>
    </location>
</feature>
<feature type="chain" id="PRO_5038859116" evidence="2">
    <location>
        <begin position="19"/>
        <end position="300"/>
    </location>
</feature>
<proteinExistence type="predicted"/>
<evidence type="ECO:0000313" key="5">
    <source>
        <dbReference type="Proteomes" id="UP000250369"/>
    </source>
</evidence>
<gene>
    <name evidence="4" type="ORF">DQG23_38890</name>
</gene>
<dbReference type="RefSeq" id="WP_113036435.1">
    <property type="nucleotide sequence ID" value="NZ_QMFB01000047.1"/>
</dbReference>
<name>A0A329LP18_9BACL</name>
<evidence type="ECO:0000313" key="4">
    <source>
        <dbReference type="EMBL" id="RAV09745.1"/>
    </source>
</evidence>
<dbReference type="PANTHER" id="PTHR35936">
    <property type="entry name" value="MEMBRANE-BOUND LYTIC MUREIN TRANSGLYCOSYLASE F"/>
    <property type="match status" value="1"/>
</dbReference>
<dbReference type="PROSITE" id="PS51257">
    <property type="entry name" value="PROKAR_LIPOPROTEIN"/>
    <property type="match status" value="1"/>
</dbReference>
<dbReference type="SUPFAM" id="SSF53850">
    <property type="entry name" value="Periplasmic binding protein-like II"/>
    <property type="match status" value="1"/>
</dbReference>
<accession>A0A329LP18</accession>
<keyword evidence="5" id="KW-1185">Reference proteome</keyword>
<dbReference type="AlphaFoldDB" id="A0A329LP18"/>
<dbReference type="EMBL" id="QMFB01000047">
    <property type="protein sequence ID" value="RAV09745.1"/>
    <property type="molecule type" value="Genomic_DNA"/>
</dbReference>
<keyword evidence="1 2" id="KW-0732">Signal</keyword>
<dbReference type="Pfam" id="PF00497">
    <property type="entry name" value="SBP_bac_3"/>
    <property type="match status" value="1"/>
</dbReference>
<dbReference type="Gene3D" id="3.40.190.10">
    <property type="entry name" value="Periplasmic binding protein-like II"/>
    <property type="match status" value="2"/>
</dbReference>